<feature type="domain" description="VanZ-like" evidence="2">
    <location>
        <begin position="62"/>
        <end position="159"/>
    </location>
</feature>
<protein>
    <recommendedName>
        <fullName evidence="2">VanZ-like domain-containing protein</fullName>
    </recommendedName>
</protein>
<evidence type="ECO:0000256" key="1">
    <source>
        <dbReference type="SAM" id="Phobius"/>
    </source>
</evidence>
<feature type="transmembrane region" description="Helical" evidence="1">
    <location>
        <begin position="90"/>
        <end position="107"/>
    </location>
</feature>
<evidence type="ECO:0000313" key="4">
    <source>
        <dbReference type="Proteomes" id="UP000639606"/>
    </source>
</evidence>
<reference evidence="3" key="1">
    <citation type="journal article" date="2014" name="Int. J. Syst. Evol. Microbiol.">
        <title>Complete genome sequence of Corynebacterium casei LMG S-19264T (=DSM 44701T), isolated from a smear-ripened cheese.</title>
        <authorList>
            <consortium name="US DOE Joint Genome Institute (JGI-PGF)"/>
            <person name="Walter F."/>
            <person name="Albersmeier A."/>
            <person name="Kalinowski J."/>
            <person name="Ruckert C."/>
        </authorList>
    </citation>
    <scope>NUCLEOTIDE SEQUENCE</scope>
    <source>
        <strain evidence="3">JCM 3313</strain>
    </source>
</reference>
<reference evidence="3" key="2">
    <citation type="submission" date="2020-09" db="EMBL/GenBank/DDBJ databases">
        <authorList>
            <person name="Sun Q."/>
            <person name="Ohkuma M."/>
        </authorList>
    </citation>
    <scope>NUCLEOTIDE SEQUENCE</scope>
    <source>
        <strain evidence="3">JCM 3313</strain>
    </source>
</reference>
<keyword evidence="1" id="KW-0812">Transmembrane</keyword>
<sequence>MIGSPMITDFLLDHSALVPVALLLVALVCLGVGHLLLRARRHGQRIMWALVALSALPVLALTLVPTATGQADYVGCTVQFALPAPGRVELLANVALFFPLVFFATLATRRPLLVLAAGAGLSAAIEALQALVPVIGRACDTNDWVMNGIGTVVGVLLARAAIALAAVSRA</sequence>
<feature type="transmembrane region" description="Helical" evidence="1">
    <location>
        <begin position="46"/>
        <end position="64"/>
    </location>
</feature>
<dbReference type="InterPro" id="IPR006976">
    <property type="entry name" value="VanZ-like"/>
</dbReference>
<dbReference type="Proteomes" id="UP000639606">
    <property type="component" value="Unassembled WGS sequence"/>
</dbReference>
<organism evidence="3 4">
    <name type="scientific">Saccharothrix coeruleofusca</name>
    <dbReference type="NCBI Taxonomy" id="33919"/>
    <lineage>
        <taxon>Bacteria</taxon>
        <taxon>Bacillati</taxon>
        <taxon>Actinomycetota</taxon>
        <taxon>Actinomycetes</taxon>
        <taxon>Pseudonocardiales</taxon>
        <taxon>Pseudonocardiaceae</taxon>
        <taxon>Saccharothrix</taxon>
    </lineage>
</organism>
<feature type="transmembrane region" description="Helical" evidence="1">
    <location>
        <begin position="16"/>
        <end position="37"/>
    </location>
</feature>
<comment type="caution">
    <text evidence="3">The sequence shown here is derived from an EMBL/GenBank/DDBJ whole genome shotgun (WGS) entry which is preliminary data.</text>
</comment>
<keyword evidence="1" id="KW-1133">Transmembrane helix</keyword>
<gene>
    <name evidence="3" type="ORF">GCM10010185_10950</name>
</gene>
<keyword evidence="1" id="KW-0472">Membrane</keyword>
<proteinExistence type="predicted"/>
<keyword evidence="4" id="KW-1185">Reference proteome</keyword>
<feature type="transmembrane region" description="Helical" evidence="1">
    <location>
        <begin position="144"/>
        <end position="167"/>
    </location>
</feature>
<dbReference type="EMBL" id="BMRG01000002">
    <property type="protein sequence ID" value="GGP41547.1"/>
    <property type="molecule type" value="Genomic_DNA"/>
</dbReference>
<evidence type="ECO:0000313" key="3">
    <source>
        <dbReference type="EMBL" id="GGP41547.1"/>
    </source>
</evidence>
<feature type="transmembrane region" description="Helical" evidence="1">
    <location>
        <begin position="112"/>
        <end position="132"/>
    </location>
</feature>
<evidence type="ECO:0000259" key="2">
    <source>
        <dbReference type="Pfam" id="PF04892"/>
    </source>
</evidence>
<dbReference type="AlphaFoldDB" id="A0A918AH64"/>
<accession>A0A918AH64</accession>
<dbReference type="Pfam" id="PF04892">
    <property type="entry name" value="VanZ"/>
    <property type="match status" value="1"/>
</dbReference>
<name>A0A918AH64_9PSEU</name>